<evidence type="ECO:0000313" key="2">
    <source>
        <dbReference type="EMBL" id="KAK0954580.1"/>
    </source>
</evidence>
<dbReference type="EMBL" id="JAUJLE010000499">
    <property type="protein sequence ID" value="KAK0954580.1"/>
    <property type="molecule type" value="Genomic_DNA"/>
</dbReference>
<gene>
    <name evidence="2" type="ORF">LTR91_023231</name>
</gene>
<feature type="region of interest" description="Disordered" evidence="1">
    <location>
        <begin position="1"/>
        <end position="21"/>
    </location>
</feature>
<comment type="caution">
    <text evidence="2">The sequence shown here is derived from an EMBL/GenBank/DDBJ whole genome shotgun (WGS) entry which is preliminary data.</text>
</comment>
<organism evidence="2 3">
    <name type="scientific">Friedmanniomyces endolithicus</name>
    <dbReference type="NCBI Taxonomy" id="329885"/>
    <lineage>
        <taxon>Eukaryota</taxon>
        <taxon>Fungi</taxon>
        <taxon>Dikarya</taxon>
        <taxon>Ascomycota</taxon>
        <taxon>Pezizomycotina</taxon>
        <taxon>Dothideomycetes</taxon>
        <taxon>Dothideomycetidae</taxon>
        <taxon>Mycosphaerellales</taxon>
        <taxon>Teratosphaeriaceae</taxon>
        <taxon>Friedmanniomyces</taxon>
    </lineage>
</organism>
<feature type="compositionally biased region" description="Low complexity" evidence="1">
    <location>
        <begin position="11"/>
        <end position="21"/>
    </location>
</feature>
<name>A0AAN6K3X8_9PEZI</name>
<proteinExistence type="predicted"/>
<accession>A0AAN6K3X8</accession>
<feature type="compositionally biased region" description="Polar residues" evidence="1">
    <location>
        <begin position="65"/>
        <end position="76"/>
    </location>
</feature>
<feature type="non-terminal residue" evidence="2">
    <location>
        <position position="112"/>
    </location>
</feature>
<evidence type="ECO:0000313" key="3">
    <source>
        <dbReference type="Proteomes" id="UP001175353"/>
    </source>
</evidence>
<protein>
    <submittedName>
        <fullName evidence="2">Uncharacterized protein</fullName>
    </submittedName>
</protein>
<feature type="region of interest" description="Disordered" evidence="1">
    <location>
        <begin position="57"/>
        <end position="90"/>
    </location>
</feature>
<dbReference type="AlphaFoldDB" id="A0AAN6K3X8"/>
<dbReference type="Proteomes" id="UP001175353">
    <property type="component" value="Unassembled WGS sequence"/>
</dbReference>
<reference evidence="2" key="1">
    <citation type="submission" date="2023-06" db="EMBL/GenBank/DDBJ databases">
        <title>Black Yeasts Isolated from many extreme environments.</title>
        <authorList>
            <person name="Coleine C."/>
            <person name="Stajich J.E."/>
            <person name="Selbmann L."/>
        </authorList>
    </citation>
    <scope>NUCLEOTIDE SEQUENCE</scope>
    <source>
        <strain evidence="2">CCFEE 5200</strain>
    </source>
</reference>
<evidence type="ECO:0000256" key="1">
    <source>
        <dbReference type="SAM" id="MobiDB-lite"/>
    </source>
</evidence>
<sequence>MAPAKPSKNTAQPGAPPADTAAPLADYFFISGIESSQVYEERTISAVALPAAPVEDTIDEDKALETSNGPRPTTPGSPAETAKRRSRYSFEARKSIGSIINAVDPPTTASNR</sequence>
<keyword evidence="3" id="KW-1185">Reference proteome</keyword>